<dbReference type="EMBL" id="JABAYA010000293">
    <property type="protein sequence ID" value="KAF7721212.1"/>
    <property type="molecule type" value="Genomic_DNA"/>
</dbReference>
<name>A0A8H7BKK6_9FUNG</name>
<sequence length="144" mass="16318">MTPLTVIPKESKEPSLSYATVANNIKEIRNCAVSLNIDAFIKSESLQLPWQDDEPLHDSKHVSTEKTLETLHEWKASNTKITATDDASQALQTDCRELVQEYITMNNKLPQLRADISRTLQDMDTVHQSLEKTKAEIRKGNLIN</sequence>
<dbReference type="OrthoDB" id="10456701at2759"/>
<comment type="caution">
    <text evidence="1">The sequence shown here is derived from an EMBL/GenBank/DDBJ whole genome shotgun (WGS) entry which is preliminary data.</text>
</comment>
<evidence type="ECO:0000313" key="1">
    <source>
        <dbReference type="EMBL" id="KAF7721212.1"/>
    </source>
</evidence>
<organism evidence="1 2">
    <name type="scientific">Apophysomyces ossiformis</name>
    <dbReference type="NCBI Taxonomy" id="679940"/>
    <lineage>
        <taxon>Eukaryota</taxon>
        <taxon>Fungi</taxon>
        <taxon>Fungi incertae sedis</taxon>
        <taxon>Mucoromycota</taxon>
        <taxon>Mucoromycotina</taxon>
        <taxon>Mucoromycetes</taxon>
        <taxon>Mucorales</taxon>
        <taxon>Mucorineae</taxon>
        <taxon>Mucoraceae</taxon>
        <taxon>Apophysomyces</taxon>
    </lineage>
</organism>
<accession>A0A8H7BKK6</accession>
<dbReference type="Proteomes" id="UP000605846">
    <property type="component" value="Unassembled WGS sequence"/>
</dbReference>
<protein>
    <submittedName>
        <fullName evidence="1">Uncharacterized protein</fullName>
    </submittedName>
</protein>
<gene>
    <name evidence="1" type="ORF">EC973_005112</name>
</gene>
<reference evidence="1" key="1">
    <citation type="submission" date="2020-01" db="EMBL/GenBank/DDBJ databases">
        <title>Genome Sequencing of Three Apophysomyces-Like Fungal Strains Confirms a Novel Fungal Genus in the Mucoromycota with divergent Burkholderia-like Endosymbiotic Bacteria.</title>
        <authorList>
            <person name="Stajich J.E."/>
            <person name="Macias A.M."/>
            <person name="Carter-House D."/>
            <person name="Lovett B."/>
            <person name="Kasson L.R."/>
            <person name="Berry K."/>
            <person name="Grigoriev I."/>
            <person name="Chang Y."/>
            <person name="Spatafora J."/>
            <person name="Kasson M.T."/>
        </authorList>
    </citation>
    <scope>NUCLEOTIDE SEQUENCE</scope>
    <source>
        <strain evidence="1">NRRL A-21654</strain>
    </source>
</reference>
<evidence type="ECO:0000313" key="2">
    <source>
        <dbReference type="Proteomes" id="UP000605846"/>
    </source>
</evidence>
<proteinExistence type="predicted"/>
<keyword evidence="2" id="KW-1185">Reference proteome</keyword>
<dbReference type="AlphaFoldDB" id="A0A8H7BKK6"/>